<dbReference type="PANTHER" id="PTHR11071:SF561">
    <property type="entry name" value="PEPTIDYL-PROLYL CIS-TRANS ISOMERASE D-RELATED"/>
    <property type="match status" value="1"/>
</dbReference>
<dbReference type="RefSeq" id="XP_064853186.1">
    <property type="nucleotide sequence ID" value="XM_064997114.1"/>
</dbReference>
<dbReference type="AlphaFoldDB" id="A0AAV5QMK7"/>
<evidence type="ECO:0000313" key="7">
    <source>
        <dbReference type="Proteomes" id="UP001360560"/>
    </source>
</evidence>
<reference evidence="6 7" key="1">
    <citation type="journal article" date="2023" name="Elife">
        <title>Identification of key yeast species and microbe-microbe interactions impacting larval growth of Drosophila in the wild.</title>
        <authorList>
            <person name="Mure A."/>
            <person name="Sugiura Y."/>
            <person name="Maeda R."/>
            <person name="Honda K."/>
            <person name="Sakurai N."/>
            <person name="Takahashi Y."/>
            <person name="Watada M."/>
            <person name="Katoh T."/>
            <person name="Gotoh A."/>
            <person name="Gotoh Y."/>
            <person name="Taniguchi I."/>
            <person name="Nakamura K."/>
            <person name="Hayashi T."/>
            <person name="Katayama T."/>
            <person name="Uemura T."/>
            <person name="Hattori Y."/>
        </authorList>
    </citation>
    <scope>NUCLEOTIDE SEQUENCE [LARGE SCALE GENOMIC DNA]</scope>
    <source>
        <strain evidence="6 7">SC-9</strain>
    </source>
</reference>
<dbReference type="EMBL" id="BTFZ01000011">
    <property type="protein sequence ID" value="GMM36190.1"/>
    <property type="molecule type" value="Genomic_DNA"/>
</dbReference>
<comment type="catalytic activity">
    <reaction evidence="1">
        <text>[protein]-peptidylproline (omega=180) = [protein]-peptidylproline (omega=0)</text>
        <dbReference type="Rhea" id="RHEA:16237"/>
        <dbReference type="Rhea" id="RHEA-COMP:10747"/>
        <dbReference type="Rhea" id="RHEA-COMP:10748"/>
        <dbReference type="ChEBI" id="CHEBI:83833"/>
        <dbReference type="ChEBI" id="CHEBI:83834"/>
        <dbReference type="EC" id="5.2.1.8"/>
    </reaction>
</comment>
<dbReference type="InterPro" id="IPR019734">
    <property type="entry name" value="TPR_rpt"/>
</dbReference>
<dbReference type="EC" id="5.2.1.8" evidence="2"/>
<evidence type="ECO:0000259" key="5">
    <source>
        <dbReference type="PROSITE" id="PS50072"/>
    </source>
</evidence>
<gene>
    <name evidence="6" type="ORF">DASC09_035150</name>
</gene>
<keyword evidence="7" id="KW-1185">Reference proteome</keyword>
<evidence type="ECO:0000256" key="1">
    <source>
        <dbReference type="ARBA" id="ARBA00000971"/>
    </source>
</evidence>
<dbReference type="Pfam" id="PF00160">
    <property type="entry name" value="Pro_isomerase"/>
    <property type="match status" value="1"/>
</dbReference>
<dbReference type="GO" id="GO:0003755">
    <property type="term" value="F:peptidyl-prolyl cis-trans isomerase activity"/>
    <property type="evidence" value="ECO:0007669"/>
    <property type="project" value="UniProtKB-KW"/>
</dbReference>
<dbReference type="GO" id="GO:0006457">
    <property type="term" value="P:protein folding"/>
    <property type="evidence" value="ECO:0007669"/>
    <property type="project" value="TreeGrafter"/>
</dbReference>
<evidence type="ECO:0000256" key="2">
    <source>
        <dbReference type="ARBA" id="ARBA00013194"/>
    </source>
</evidence>
<dbReference type="Gene3D" id="2.40.100.10">
    <property type="entry name" value="Cyclophilin-like"/>
    <property type="match status" value="1"/>
</dbReference>
<evidence type="ECO:0000256" key="4">
    <source>
        <dbReference type="ARBA" id="ARBA00023235"/>
    </source>
</evidence>
<proteinExistence type="predicted"/>
<dbReference type="Proteomes" id="UP001360560">
    <property type="component" value="Unassembled WGS sequence"/>
</dbReference>
<dbReference type="PRINTS" id="PR00153">
    <property type="entry name" value="CSAPPISMRASE"/>
</dbReference>
<dbReference type="SMART" id="SM00028">
    <property type="entry name" value="TPR"/>
    <property type="match status" value="2"/>
</dbReference>
<organism evidence="6 7">
    <name type="scientific">Saccharomycopsis crataegensis</name>
    <dbReference type="NCBI Taxonomy" id="43959"/>
    <lineage>
        <taxon>Eukaryota</taxon>
        <taxon>Fungi</taxon>
        <taxon>Dikarya</taxon>
        <taxon>Ascomycota</taxon>
        <taxon>Saccharomycotina</taxon>
        <taxon>Saccharomycetes</taxon>
        <taxon>Saccharomycopsidaceae</taxon>
        <taxon>Saccharomycopsis</taxon>
    </lineage>
</organism>
<dbReference type="InterPro" id="IPR011990">
    <property type="entry name" value="TPR-like_helical_dom_sf"/>
</dbReference>
<evidence type="ECO:0000313" key="6">
    <source>
        <dbReference type="EMBL" id="GMM36190.1"/>
    </source>
</evidence>
<sequence length="429" mass="49411">MAIITNLDREKCYLDISIDEKPIGRIVIELFNDLAPLSSENFLKLCTGEAGKNAEGINLSFKGNYFHRAIKNFIIQAGDIVHCSDLQKYPPSADDLNIIGTGGASVYLDNDSDISDEVQLHNKFIDENLANSTFETTFNVAMSNNDENSNTSQFFINTYPSPHLNNKHPIFGKVLHGKSVIREIENVPIISKDNYFPIVAVKIENCGKFEEGMEIPCYNACYDTIGGDIYEEYPDDDSCFNKDDYAKVFKVCETIKNSGNCLFKSKDFKNCLFKFTKALRYVEELQPEKDVLITQSNTEQQNLTNYKLYIDFLLLKKSLYSNMSLAYLKLEKYADSIKYSKFMIDMIELYPKYEPKFKVEKSDFVKCYYRIGKCYMLWNRLDKSKDFLTKASDLNNQKDKLILKDLETVENMIIQKEEGTKKSLAKFFQ</sequence>
<comment type="caution">
    <text evidence="6">The sequence shown here is derived from an EMBL/GenBank/DDBJ whole genome shotgun (WGS) entry which is preliminary data.</text>
</comment>
<dbReference type="InterPro" id="IPR029000">
    <property type="entry name" value="Cyclophilin-like_dom_sf"/>
</dbReference>
<feature type="domain" description="PPIase cyclophilin-type" evidence="5">
    <location>
        <begin position="13"/>
        <end position="208"/>
    </location>
</feature>
<dbReference type="PANTHER" id="PTHR11071">
    <property type="entry name" value="PEPTIDYL-PROLYL CIS-TRANS ISOMERASE"/>
    <property type="match status" value="1"/>
</dbReference>
<dbReference type="SUPFAM" id="SSF48452">
    <property type="entry name" value="TPR-like"/>
    <property type="match status" value="1"/>
</dbReference>
<dbReference type="GO" id="GO:0016018">
    <property type="term" value="F:cyclosporin A binding"/>
    <property type="evidence" value="ECO:0007669"/>
    <property type="project" value="TreeGrafter"/>
</dbReference>
<dbReference type="PROSITE" id="PS50072">
    <property type="entry name" value="CSA_PPIASE_2"/>
    <property type="match status" value="1"/>
</dbReference>
<dbReference type="Gene3D" id="1.25.40.10">
    <property type="entry name" value="Tetratricopeptide repeat domain"/>
    <property type="match status" value="1"/>
</dbReference>
<keyword evidence="4 6" id="KW-0413">Isomerase</keyword>
<dbReference type="GeneID" id="90074165"/>
<protein>
    <recommendedName>
        <fullName evidence="2">peptidylprolyl isomerase</fullName>
        <ecNumber evidence="2">5.2.1.8</ecNumber>
    </recommendedName>
</protein>
<name>A0AAV5QMK7_9ASCO</name>
<evidence type="ECO:0000256" key="3">
    <source>
        <dbReference type="ARBA" id="ARBA00023110"/>
    </source>
</evidence>
<dbReference type="SUPFAM" id="SSF50891">
    <property type="entry name" value="Cyclophilin-like"/>
    <property type="match status" value="1"/>
</dbReference>
<dbReference type="InterPro" id="IPR002130">
    <property type="entry name" value="Cyclophilin-type_PPIase_dom"/>
</dbReference>
<accession>A0AAV5QMK7</accession>
<keyword evidence="3" id="KW-0697">Rotamase</keyword>
<dbReference type="GO" id="GO:0005829">
    <property type="term" value="C:cytosol"/>
    <property type="evidence" value="ECO:0007669"/>
    <property type="project" value="TreeGrafter"/>
</dbReference>